<dbReference type="Proteomes" id="UP000070458">
    <property type="component" value="Unassembled WGS sequence"/>
</dbReference>
<dbReference type="Pfam" id="PF11300">
    <property type="entry name" value="DUF3102"/>
    <property type="match status" value="1"/>
</dbReference>
<dbReference type="OrthoDB" id="2200242at2"/>
<dbReference type="EMBL" id="LQOD01000134">
    <property type="protein sequence ID" value="KXT93893.1"/>
    <property type="molecule type" value="Genomic_DNA"/>
</dbReference>
<organism evidence="2 3">
    <name type="scientific">Streptococcus mitis</name>
    <dbReference type="NCBI Taxonomy" id="28037"/>
    <lineage>
        <taxon>Bacteria</taxon>
        <taxon>Bacillati</taxon>
        <taxon>Bacillota</taxon>
        <taxon>Bacilli</taxon>
        <taxon>Lactobacillales</taxon>
        <taxon>Streptococcaceae</taxon>
        <taxon>Streptococcus</taxon>
        <taxon>Streptococcus mitis group</taxon>
    </lineage>
</organism>
<protein>
    <recommendedName>
        <fullName evidence="4">DUF3102 domain-containing protein</fullName>
    </recommendedName>
</protein>
<dbReference type="PATRIC" id="fig|28037.233.peg.774"/>
<evidence type="ECO:0000256" key="1">
    <source>
        <dbReference type="SAM" id="Coils"/>
    </source>
</evidence>
<evidence type="ECO:0008006" key="4">
    <source>
        <dbReference type="Google" id="ProtNLM"/>
    </source>
</evidence>
<accession>A0A139PUC8</accession>
<keyword evidence="1" id="KW-0175">Coiled coil</keyword>
<proteinExistence type="predicted"/>
<dbReference type="InterPro" id="IPR021451">
    <property type="entry name" value="DUF3102"/>
</dbReference>
<evidence type="ECO:0000313" key="2">
    <source>
        <dbReference type="EMBL" id="KXT93893.1"/>
    </source>
</evidence>
<dbReference type="AlphaFoldDB" id="A0A139PUC8"/>
<feature type="coiled-coil region" evidence="1">
    <location>
        <begin position="115"/>
        <end position="225"/>
    </location>
</feature>
<reference evidence="2 3" key="1">
    <citation type="submission" date="2016-01" db="EMBL/GenBank/DDBJ databases">
        <title>Highly variable Streptococcus oralis are common among viridans streptococci isolated from primates.</title>
        <authorList>
            <person name="Denapaite D."/>
            <person name="Rieger M."/>
            <person name="Koendgen S."/>
            <person name="Brueckner R."/>
            <person name="Ochigava I."/>
            <person name="Kappeler P."/>
            <person name="Maetz-Rensing K."/>
            <person name="Leendertz F."/>
            <person name="Hakenbeck R."/>
        </authorList>
    </citation>
    <scope>NUCLEOTIDE SEQUENCE [LARGE SCALE GENOMIC DNA]</scope>
    <source>
        <strain evidence="2 3">DD26</strain>
    </source>
</reference>
<comment type="caution">
    <text evidence="2">The sequence shown here is derived from an EMBL/GenBank/DDBJ whole genome shotgun (WGS) entry which is preliminary data.</text>
</comment>
<sequence length="291" mass="33239">MNEISLSNNLNQIELEINHHKQIAGQSIWEIGRRLKHVKERNLTHGQFGSWVESIGIARTEASRFIKIAEEIPNLGTYTNLGTKALYLIATLPEEEKQAQINRIEQGDNPTVRELQDLKLKFSAAKRKIMELQKGQEPTKEIVKEVPVMPADYQEALQNRQKLEARAKSAEERNAFLEAQLKDLYAQRAEVDEKSNKYDELTKAIQQSKGQLDDYQKKIASYKNILSLIQKGNDFLANMGGLIYADEEKVLHTDGVAGQEFDSFVNRGIRFFTDLQKIRNKGNQILEGEIL</sequence>
<name>A0A139PUC8_STRMT</name>
<gene>
    <name evidence="2" type="ORF">SMIDD26_00685</name>
</gene>
<evidence type="ECO:0000313" key="3">
    <source>
        <dbReference type="Proteomes" id="UP000070458"/>
    </source>
</evidence>
<dbReference type="RefSeq" id="WP_061438985.1">
    <property type="nucleotide sequence ID" value="NZ_KQ970286.1"/>
</dbReference>